<organism evidence="9 10">
    <name type="scientific">Truncatella angustata</name>
    <dbReference type="NCBI Taxonomy" id="152316"/>
    <lineage>
        <taxon>Eukaryota</taxon>
        <taxon>Fungi</taxon>
        <taxon>Dikarya</taxon>
        <taxon>Ascomycota</taxon>
        <taxon>Pezizomycotina</taxon>
        <taxon>Sordariomycetes</taxon>
        <taxon>Xylariomycetidae</taxon>
        <taxon>Amphisphaeriales</taxon>
        <taxon>Sporocadaceae</taxon>
        <taxon>Truncatella</taxon>
    </lineage>
</organism>
<feature type="transmembrane region" description="Helical" evidence="7">
    <location>
        <begin position="230"/>
        <end position="246"/>
    </location>
</feature>
<sequence>MTQQTLWDLLGIYNNFNEPEPSWNKASTLIPTVIVFLVLTWLCVIFRIYTRFRIIYSPGFDDLFVVLTLASGTIGSICVCLATQSGFGKHFLTLTYAEMQMYLKLFYVANATYSMSTCLVKLALLLQYLRIFKDGPLRFVTIIVMTFTALWGTAYAFMAFTPCFPVRAYWNPLSMTDATCYAYGATTSDAFYGTYSSASAINMILDIAVLAIPVPLYFRKDTPARAKMGLLGLLFMGGLVNFLSIWRTATIVDHKATTSPTFDPTWYGPISVLLATLEVDIATICASVPVFWPVLTSKLDKIFVTKEIQIERAHRFSTIDDEYELQRQTSGEGGFGAHSRGTSQSSLHRADSKGVQTTTKNAHYKDRYIMAQVDPLSVVGKVESEITSQPLGRKQSRAAL</sequence>
<dbReference type="InterPro" id="IPR052337">
    <property type="entry name" value="SAT4-like"/>
</dbReference>
<dbReference type="InterPro" id="IPR049326">
    <property type="entry name" value="Rhodopsin_dom_fungi"/>
</dbReference>
<gene>
    <name evidence="9" type="ORF">BKA67DRAFT_188576</name>
</gene>
<evidence type="ECO:0000256" key="7">
    <source>
        <dbReference type="SAM" id="Phobius"/>
    </source>
</evidence>
<proteinExistence type="inferred from homology"/>
<dbReference type="PANTHER" id="PTHR33048:SF47">
    <property type="entry name" value="INTEGRAL MEMBRANE PROTEIN-RELATED"/>
    <property type="match status" value="1"/>
</dbReference>
<keyword evidence="2 7" id="KW-0812">Transmembrane</keyword>
<dbReference type="Proteomes" id="UP000758603">
    <property type="component" value="Unassembled WGS sequence"/>
</dbReference>
<evidence type="ECO:0000313" key="9">
    <source>
        <dbReference type="EMBL" id="KAH6657422.1"/>
    </source>
</evidence>
<evidence type="ECO:0000256" key="3">
    <source>
        <dbReference type="ARBA" id="ARBA00022989"/>
    </source>
</evidence>
<dbReference type="Pfam" id="PF20684">
    <property type="entry name" value="Fung_rhodopsin"/>
    <property type="match status" value="1"/>
</dbReference>
<dbReference type="GO" id="GO:0016020">
    <property type="term" value="C:membrane"/>
    <property type="evidence" value="ECO:0007669"/>
    <property type="project" value="UniProtKB-SubCell"/>
</dbReference>
<evidence type="ECO:0000256" key="5">
    <source>
        <dbReference type="ARBA" id="ARBA00038359"/>
    </source>
</evidence>
<feature type="region of interest" description="Disordered" evidence="6">
    <location>
        <begin position="329"/>
        <end position="356"/>
    </location>
</feature>
<keyword evidence="4 7" id="KW-0472">Membrane</keyword>
<keyword evidence="10" id="KW-1185">Reference proteome</keyword>
<dbReference type="EMBL" id="JAGPXC010000002">
    <property type="protein sequence ID" value="KAH6657422.1"/>
    <property type="molecule type" value="Genomic_DNA"/>
</dbReference>
<accession>A0A9P8ZZM7</accession>
<feature type="transmembrane region" description="Helical" evidence="7">
    <location>
        <begin position="62"/>
        <end position="85"/>
    </location>
</feature>
<reference evidence="9" key="1">
    <citation type="journal article" date="2021" name="Nat. Commun.">
        <title>Genetic determinants of endophytism in the Arabidopsis root mycobiome.</title>
        <authorList>
            <person name="Mesny F."/>
            <person name="Miyauchi S."/>
            <person name="Thiergart T."/>
            <person name="Pickel B."/>
            <person name="Atanasova L."/>
            <person name="Karlsson M."/>
            <person name="Huettel B."/>
            <person name="Barry K.W."/>
            <person name="Haridas S."/>
            <person name="Chen C."/>
            <person name="Bauer D."/>
            <person name="Andreopoulos W."/>
            <person name="Pangilinan J."/>
            <person name="LaButti K."/>
            <person name="Riley R."/>
            <person name="Lipzen A."/>
            <person name="Clum A."/>
            <person name="Drula E."/>
            <person name="Henrissat B."/>
            <person name="Kohler A."/>
            <person name="Grigoriev I.V."/>
            <person name="Martin F.M."/>
            <person name="Hacquard S."/>
        </authorList>
    </citation>
    <scope>NUCLEOTIDE SEQUENCE</scope>
    <source>
        <strain evidence="9">MPI-SDFR-AT-0073</strain>
    </source>
</reference>
<dbReference type="RefSeq" id="XP_045961656.1">
    <property type="nucleotide sequence ID" value="XM_046095334.1"/>
</dbReference>
<evidence type="ECO:0000256" key="1">
    <source>
        <dbReference type="ARBA" id="ARBA00004141"/>
    </source>
</evidence>
<feature type="domain" description="Rhodopsin" evidence="8">
    <location>
        <begin position="46"/>
        <end position="295"/>
    </location>
</feature>
<feature type="transmembrane region" description="Helical" evidence="7">
    <location>
        <begin position="29"/>
        <end position="50"/>
    </location>
</feature>
<dbReference type="AlphaFoldDB" id="A0A9P8ZZM7"/>
<dbReference type="GeneID" id="70124227"/>
<dbReference type="OrthoDB" id="61113at2759"/>
<keyword evidence="3 7" id="KW-1133">Transmembrane helix</keyword>
<dbReference type="PANTHER" id="PTHR33048">
    <property type="entry name" value="PTH11-LIKE INTEGRAL MEMBRANE PROTEIN (AFU_ORTHOLOGUE AFUA_5G11245)"/>
    <property type="match status" value="1"/>
</dbReference>
<name>A0A9P8ZZM7_9PEZI</name>
<feature type="transmembrane region" description="Helical" evidence="7">
    <location>
        <begin position="200"/>
        <end position="218"/>
    </location>
</feature>
<evidence type="ECO:0000313" key="10">
    <source>
        <dbReference type="Proteomes" id="UP000758603"/>
    </source>
</evidence>
<protein>
    <recommendedName>
        <fullName evidence="8">Rhodopsin domain-containing protein</fullName>
    </recommendedName>
</protein>
<evidence type="ECO:0000256" key="4">
    <source>
        <dbReference type="ARBA" id="ARBA00023136"/>
    </source>
</evidence>
<comment type="similarity">
    <text evidence="5">Belongs to the SAT4 family.</text>
</comment>
<feature type="transmembrane region" description="Helical" evidence="7">
    <location>
        <begin position="137"/>
        <end position="160"/>
    </location>
</feature>
<feature type="transmembrane region" description="Helical" evidence="7">
    <location>
        <begin position="105"/>
        <end position="125"/>
    </location>
</feature>
<evidence type="ECO:0000256" key="2">
    <source>
        <dbReference type="ARBA" id="ARBA00022692"/>
    </source>
</evidence>
<feature type="transmembrane region" description="Helical" evidence="7">
    <location>
        <begin position="266"/>
        <end position="292"/>
    </location>
</feature>
<evidence type="ECO:0000256" key="6">
    <source>
        <dbReference type="SAM" id="MobiDB-lite"/>
    </source>
</evidence>
<evidence type="ECO:0000259" key="8">
    <source>
        <dbReference type="Pfam" id="PF20684"/>
    </source>
</evidence>
<comment type="subcellular location">
    <subcellularLocation>
        <location evidence="1">Membrane</location>
        <topology evidence="1">Multi-pass membrane protein</topology>
    </subcellularLocation>
</comment>
<comment type="caution">
    <text evidence="9">The sequence shown here is derived from an EMBL/GenBank/DDBJ whole genome shotgun (WGS) entry which is preliminary data.</text>
</comment>